<protein>
    <submittedName>
        <fullName evidence="2">Uncharacterized protein</fullName>
    </submittedName>
</protein>
<dbReference type="EMBL" id="JAIZAY010000019">
    <property type="protein sequence ID" value="KAJ8024112.1"/>
    <property type="molecule type" value="Genomic_DNA"/>
</dbReference>
<comment type="caution">
    <text evidence="2">The sequence shown here is derived from an EMBL/GenBank/DDBJ whole genome shotgun (WGS) entry which is preliminary data.</text>
</comment>
<feature type="region of interest" description="Disordered" evidence="1">
    <location>
        <begin position="1"/>
        <end position="49"/>
    </location>
</feature>
<accession>A0A9Q0YKI1</accession>
<name>A0A9Q0YKI1_HOLLE</name>
<feature type="compositionally biased region" description="Gly residues" evidence="1">
    <location>
        <begin position="29"/>
        <end position="43"/>
    </location>
</feature>
<keyword evidence="3" id="KW-1185">Reference proteome</keyword>
<evidence type="ECO:0000313" key="3">
    <source>
        <dbReference type="Proteomes" id="UP001152320"/>
    </source>
</evidence>
<evidence type="ECO:0000256" key="1">
    <source>
        <dbReference type="SAM" id="MobiDB-lite"/>
    </source>
</evidence>
<evidence type="ECO:0000313" key="2">
    <source>
        <dbReference type="EMBL" id="KAJ8024112.1"/>
    </source>
</evidence>
<proteinExistence type="predicted"/>
<dbReference type="AlphaFoldDB" id="A0A9Q0YKI1"/>
<organism evidence="2 3">
    <name type="scientific">Holothuria leucospilota</name>
    <name type="common">Black long sea cucumber</name>
    <name type="synonym">Mertensiothuria leucospilota</name>
    <dbReference type="NCBI Taxonomy" id="206669"/>
    <lineage>
        <taxon>Eukaryota</taxon>
        <taxon>Metazoa</taxon>
        <taxon>Echinodermata</taxon>
        <taxon>Eleutherozoa</taxon>
        <taxon>Echinozoa</taxon>
        <taxon>Holothuroidea</taxon>
        <taxon>Aspidochirotacea</taxon>
        <taxon>Aspidochirotida</taxon>
        <taxon>Holothuriidae</taxon>
        <taxon>Holothuria</taxon>
    </lineage>
</organism>
<gene>
    <name evidence="2" type="ORF">HOLleu_36747</name>
</gene>
<feature type="compositionally biased region" description="Basic and acidic residues" evidence="1">
    <location>
        <begin position="1"/>
        <end position="16"/>
    </location>
</feature>
<reference evidence="2" key="1">
    <citation type="submission" date="2021-10" db="EMBL/GenBank/DDBJ databases">
        <title>Tropical sea cucumber genome reveals ecological adaptation and Cuvierian tubules defense mechanism.</title>
        <authorList>
            <person name="Chen T."/>
        </authorList>
    </citation>
    <scope>NUCLEOTIDE SEQUENCE</scope>
    <source>
        <strain evidence="2">Nanhai2018</strain>
        <tissue evidence="2">Muscle</tissue>
    </source>
</reference>
<sequence>MCTRSVHGEREARAHDGWGPGARLRAPGGVQGQSPGGGPGGEAPGSSLNLMSQKCQEDCFKGLISVVMFFGRLLVYSYI</sequence>
<dbReference type="Proteomes" id="UP001152320">
    <property type="component" value="Chromosome 19"/>
</dbReference>